<dbReference type="STRING" id="709986.Deima_3104"/>
<proteinExistence type="predicted"/>
<dbReference type="AlphaFoldDB" id="E8UC72"/>
<feature type="transmembrane region" description="Helical" evidence="1">
    <location>
        <begin position="222"/>
        <end position="242"/>
    </location>
</feature>
<keyword evidence="1" id="KW-0812">Transmembrane</keyword>
<feature type="transmembrane region" description="Helical" evidence="1">
    <location>
        <begin position="373"/>
        <end position="396"/>
    </location>
</feature>
<feature type="transmembrane region" description="Helical" evidence="1">
    <location>
        <begin position="81"/>
        <end position="100"/>
    </location>
</feature>
<keyword evidence="3" id="KW-1185">Reference proteome</keyword>
<feature type="transmembrane region" description="Helical" evidence="1">
    <location>
        <begin position="307"/>
        <end position="329"/>
    </location>
</feature>
<dbReference type="Proteomes" id="UP000008635">
    <property type="component" value="Chromosome"/>
</dbReference>
<dbReference type="KEGG" id="dmr:Deima_3104"/>
<dbReference type="OrthoDB" id="57429at2"/>
<dbReference type="RefSeq" id="WP_013558236.1">
    <property type="nucleotide sequence ID" value="NC_014958.1"/>
</dbReference>
<organism evidence="2 3">
    <name type="scientific">Deinococcus maricopensis (strain DSM 21211 / LMG 22137 / NRRL B-23946 / LB-34)</name>
    <dbReference type="NCBI Taxonomy" id="709986"/>
    <lineage>
        <taxon>Bacteria</taxon>
        <taxon>Thermotogati</taxon>
        <taxon>Deinococcota</taxon>
        <taxon>Deinococci</taxon>
        <taxon>Deinococcales</taxon>
        <taxon>Deinococcaceae</taxon>
        <taxon>Deinococcus</taxon>
    </lineage>
</organism>
<evidence type="ECO:0000256" key="1">
    <source>
        <dbReference type="SAM" id="Phobius"/>
    </source>
</evidence>
<gene>
    <name evidence="2" type="ordered locus">Deima_3104</name>
</gene>
<keyword evidence="1" id="KW-1133">Transmembrane helix</keyword>
<dbReference type="eggNOG" id="COG2205">
    <property type="taxonomic scope" value="Bacteria"/>
</dbReference>
<name>E8UC72_DEIML</name>
<feature type="transmembrane region" description="Helical" evidence="1">
    <location>
        <begin position="137"/>
        <end position="157"/>
    </location>
</feature>
<feature type="transmembrane region" description="Helical" evidence="1">
    <location>
        <begin position="57"/>
        <end position="75"/>
    </location>
</feature>
<evidence type="ECO:0000313" key="3">
    <source>
        <dbReference type="Proteomes" id="UP000008635"/>
    </source>
</evidence>
<feature type="transmembrane region" description="Helical" evidence="1">
    <location>
        <begin position="32"/>
        <end position="50"/>
    </location>
</feature>
<feature type="transmembrane region" description="Helical" evidence="1">
    <location>
        <begin position="403"/>
        <end position="421"/>
    </location>
</feature>
<dbReference type="Pfam" id="PF13687">
    <property type="entry name" value="DUF4153"/>
    <property type="match status" value="1"/>
</dbReference>
<evidence type="ECO:0000313" key="2">
    <source>
        <dbReference type="EMBL" id="ADV68733.1"/>
    </source>
</evidence>
<feature type="transmembrane region" description="Helical" evidence="1">
    <location>
        <begin position="178"/>
        <end position="202"/>
    </location>
</feature>
<accession>E8UC72</accession>
<reference evidence="2 3" key="1">
    <citation type="journal article" date="2011" name="Stand. Genomic Sci.">
        <title>Complete genome sequence of Deinococcus maricopensis type strain (LB-34).</title>
        <authorList>
            <person name="Pukall R."/>
            <person name="Zeytun A."/>
            <person name="Lucas S."/>
            <person name="Lapidus A."/>
            <person name="Hammon N."/>
            <person name="Deshpande S."/>
            <person name="Nolan M."/>
            <person name="Cheng J.F."/>
            <person name="Pitluck S."/>
            <person name="Liolios K."/>
            <person name="Pagani I."/>
            <person name="Mikhailova N."/>
            <person name="Ivanova N."/>
            <person name="Mavromatis K."/>
            <person name="Pati A."/>
            <person name="Tapia R."/>
            <person name="Han C."/>
            <person name="Goodwin L."/>
            <person name="Chen A."/>
            <person name="Palaniappan K."/>
            <person name="Land M."/>
            <person name="Hauser L."/>
            <person name="Chang Y.J."/>
            <person name="Jeffries C.D."/>
            <person name="Brambilla E.M."/>
            <person name="Rohde M."/>
            <person name="Goker M."/>
            <person name="Detter J.C."/>
            <person name="Woyke T."/>
            <person name="Bristow J."/>
            <person name="Eisen J.A."/>
            <person name="Markowitz V."/>
            <person name="Hugenholtz P."/>
            <person name="Kyrpides N.C."/>
            <person name="Klenk H.P."/>
        </authorList>
    </citation>
    <scope>NUCLEOTIDE SEQUENCE [LARGE SCALE GENOMIC DNA]</scope>
    <source>
        <strain evidence="3">DSM 21211 / LMG 22137 / NRRL B-23946 / LB-34</strain>
    </source>
</reference>
<feature type="transmembrane region" description="Helical" evidence="1">
    <location>
        <begin position="107"/>
        <end position="125"/>
    </location>
</feature>
<feature type="transmembrane region" description="Helical" evidence="1">
    <location>
        <begin position="341"/>
        <end position="361"/>
    </location>
</feature>
<reference evidence="3" key="2">
    <citation type="submission" date="2011-01" db="EMBL/GenBank/DDBJ databases">
        <title>The complete genome of Deinococcus maricopensis DSM 21211.</title>
        <authorList>
            <consortium name="US DOE Joint Genome Institute (JGI-PGF)"/>
            <person name="Lucas S."/>
            <person name="Copeland A."/>
            <person name="Lapidus A."/>
            <person name="Goodwin L."/>
            <person name="Pitluck S."/>
            <person name="Kyrpides N."/>
            <person name="Mavromatis K."/>
            <person name="Pagani I."/>
            <person name="Ivanova N."/>
            <person name="Ovchinnikova G."/>
            <person name="Zeytun A."/>
            <person name="Detter J.C."/>
            <person name="Han C."/>
            <person name="Land M."/>
            <person name="Hauser L."/>
            <person name="Markowitz V."/>
            <person name="Cheng J.-F."/>
            <person name="Hugenholtz P."/>
            <person name="Woyke T."/>
            <person name="Wu D."/>
            <person name="Pukall R."/>
            <person name="Gehrich-Schroeter G."/>
            <person name="Brambilla E."/>
            <person name="Klenk H.-P."/>
            <person name="Eisen J.A."/>
        </authorList>
    </citation>
    <scope>NUCLEOTIDE SEQUENCE [LARGE SCALE GENOMIC DNA]</scope>
    <source>
        <strain evidence="3">DSM 21211 / LMG 22137 / NRRL B-23946 / LB-34</strain>
    </source>
</reference>
<protein>
    <submittedName>
        <fullName evidence="2">Uncharacterized protein</fullName>
    </submittedName>
</protein>
<keyword evidence="1" id="KW-0472">Membrane</keyword>
<dbReference type="HOGENOM" id="CLU_025121_0_0_0"/>
<feature type="transmembrane region" description="Helical" evidence="1">
    <location>
        <begin position="263"/>
        <end position="287"/>
    </location>
</feature>
<dbReference type="EMBL" id="CP002454">
    <property type="protein sequence ID" value="ADV68733.1"/>
    <property type="molecule type" value="Genomic_DNA"/>
</dbReference>
<dbReference type="InterPro" id="IPR025291">
    <property type="entry name" value="DUF4153"/>
</dbReference>
<sequence length="505" mass="52879">MTEPTLSAHEQPPVVTPDAPAWTWQTFTPARALPVLGGAAALGVLAHALVRGGGPLGVNFTLLVWAVLGTALLLTRRAPRSRAAVTLLGVAAAFAACVAWRDMLALTVLNVLATLLAGAVGLRYLRAPGQVWTMPPFAPLIAAALLWTHTLVQGAGLPARTNWRALAHPGRARAWGPLLRGALLALPLLLVFGALLGNADAAFGTLLGRLLRWNLGAFTRDALAWVVWVWALTGVLYVAALARTPTRPDPATMPIARLGATEVGIVLGSLAALFAAFMVVQGAYLFGGPAQVTALTGLTYAEYARRGFFELLTVTLLGVPLLLALRGALGADLRDHGWPRALTLLVTGLLAALLASAWTRMGLYVQVYGLSELRVLAGTAMVWVAALLGLLGWSVARARTETFTARAVLAGFVVLLGLNGLNPGLRIARDLGTRATILPAARAVQLTAQNLGADAAPYVLPNLMTLADGQSDVAAALRESVRGSAVKDWRSWNAARAHAGRLGAP</sequence>